<comment type="caution">
    <text evidence="3">The sequence shown here is derived from an EMBL/GenBank/DDBJ whole genome shotgun (WGS) entry which is preliminary data.</text>
</comment>
<sequence length="294" mass="32927">MRRTVVLGLIASVLSLAIAGCNSSNQRIVVGSKNFTEQVILGELLAQEIEAKTNLKVDRRLNLGGTFVCHQGIVAGELDVYPEYTGTAYTAILKQTAISDPKAVYQQVKQTYAQQFQLEWTEPLGFNNTFAIVIRGDDARKNNLQTLSQVAKYTPQWQAGFGYEFLERADGFPGLAKTYNLKFAEQPKVMDLGLLYRALTDKQVDLVAGNSTDGLIDSLGLVVLQDDKQYFPPYEAAPIVRQETLQKHPELRSVFQGLAGKISETEMRRLNYEVDGKRRDVKQVVEEFRKAQNL</sequence>
<protein>
    <submittedName>
        <fullName evidence="3">ABC transporter substrate-binding protein</fullName>
    </submittedName>
</protein>
<reference evidence="3 4" key="1">
    <citation type="submission" date="2022-04" db="EMBL/GenBank/DDBJ databases">
        <title>Positive selection, recombination, and allopatry shape intraspecific diversity of widespread and dominant cyanobacteria.</title>
        <authorList>
            <person name="Wei J."/>
            <person name="Shu W."/>
            <person name="Hu C."/>
        </authorList>
    </citation>
    <scope>NUCLEOTIDE SEQUENCE [LARGE SCALE GENOMIC DNA]</scope>
    <source>
        <strain evidence="3 4">GB2-A4</strain>
    </source>
</reference>
<dbReference type="Gene3D" id="3.40.190.10">
    <property type="entry name" value="Periplasmic binding protein-like II"/>
    <property type="match status" value="1"/>
</dbReference>
<gene>
    <name evidence="3" type="ORF">NC998_15175</name>
</gene>
<evidence type="ECO:0000259" key="2">
    <source>
        <dbReference type="Pfam" id="PF04069"/>
    </source>
</evidence>
<evidence type="ECO:0000256" key="1">
    <source>
        <dbReference type="SAM" id="SignalP"/>
    </source>
</evidence>
<dbReference type="EMBL" id="JAMPKM010000009">
    <property type="protein sequence ID" value="MEP0818440.1"/>
    <property type="molecule type" value="Genomic_DNA"/>
</dbReference>
<dbReference type="RefSeq" id="WP_190436493.1">
    <property type="nucleotide sequence ID" value="NZ_JAMPKM010000009.1"/>
</dbReference>
<evidence type="ECO:0000313" key="3">
    <source>
        <dbReference type="EMBL" id="MEP0818440.1"/>
    </source>
</evidence>
<keyword evidence="1" id="KW-0732">Signal</keyword>
<proteinExistence type="predicted"/>
<dbReference type="Gene3D" id="3.40.190.120">
    <property type="entry name" value="Osmoprotection protein (prox), domain 2"/>
    <property type="match status" value="1"/>
</dbReference>
<dbReference type="SUPFAM" id="SSF53850">
    <property type="entry name" value="Periplasmic binding protein-like II"/>
    <property type="match status" value="1"/>
</dbReference>
<accession>A0ABV0J9I1</accession>
<dbReference type="CDD" id="cd13613">
    <property type="entry name" value="PBP2_Opu_like_2"/>
    <property type="match status" value="1"/>
</dbReference>
<dbReference type="InterPro" id="IPR007210">
    <property type="entry name" value="ABC_Gly_betaine_transp_sub-bd"/>
</dbReference>
<feature type="signal peptide" evidence="1">
    <location>
        <begin position="1"/>
        <end position="19"/>
    </location>
</feature>
<organism evidence="3 4">
    <name type="scientific">Trichocoleus desertorum GB2-A4</name>
    <dbReference type="NCBI Taxonomy" id="2933944"/>
    <lineage>
        <taxon>Bacteria</taxon>
        <taxon>Bacillati</taxon>
        <taxon>Cyanobacteriota</taxon>
        <taxon>Cyanophyceae</taxon>
        <taxon>Leptolyngbyales</taxon>
        <taxon>Trichocoleusaceae</taxon>
        <taxon>Trichocoleus</taxon>
    </lineage>
</organism>
<dbReference type="PROSITE" id="PS51257">
    <property type="entry name" value="PROKAR_LIPOPROTEIN"/>
    <property type="match status" value="1"/>
</dbReference>
<keyword evidence="4" id="KW-1185">Reference proteome</keyword>
<evidence type="ECO:0000313" key="4">
    <source>
        <dbReference type="Proteomes" id="UP001464891"/>
    </source>
</evidence>
<feature type="domain" description="ABC-type glycine betaine transport system substrate-binding" evidence="2">
    <location>
        <begin position="27"/>
        <end position="290"/>
    </location>
</feature>
<name>A0ABV0J9I1_9CYAN</name>
<dbReference type="Proteomes" id="UP001464891">
    <property type="component" value="Unassembled WGS sequence"/>
</dbReference>
<dbReference type="Pfam" id="PF04069">
    <property type="entry name" value="OpuAC"/>
    <property type="match status" value="1"/>
</dbReference>
<feature type="chain" id="PRO_5046592471" evidence="1">
    <location>
        <begin position="20"/>
        <end position="294"/>
    </location>
</feature>